<dbReference type="AlphaFoldDB" id="A0A5B7HWV7"/>
<proteinExistence type="predicted"/>
<reference evidence="2 3" key="1">
    <citation type="submission" date="2019-05" db="EMBL/GenBank/DDBJ databases">
        <title>Another draft genome of Portunus trituberculatus and its Hox gene families provides insights of decapod evolution.</title>
        <authorList>
            <person name="Jeong J.-H."/>
            <person name="Song I."/>
            <person name="Kim S."/>
            <person name="Choi T."/>
            <person name="Kim D."/>
            <person name="Ryu S."/>
            <person name="Kim W."/>
        </authorList>
    </citation>
    <scope>NUCLEOTIDE SEQUENCE [LARGE SCALE GENOMIC DNA]</scope>
    <source>
        <tissue evidence="2">Muscle</tissue>
    </source>
</reference>
<keyword evidence="1" id="KW-0732">Signal</keyword>
<protein>
    <submittedName>
        <fullName evidence="2">Uncharacterized protein</fullName>
    </submittedName>
</protein>
<comment type="caution">
    <text evidence="2">The sequence shown here is derived from an EMBL/GenBank/DDBJ whole genome shotgun (WGS) entry which is preliminary data.</text>
</comment>
<feature type="chain" id="PRO_5023137176" evidence="1">
    <location>
        <begin position="20"/>
        <end position="141"/>
    </location>
</feature>
<sequence>MYCTNHILALYLKIFNCTATCSNPSLATVPLIPPPPVVPVPPPTCTVSSPASQSGTAALHVLHSLIYIKSIRGHGKPPYPTPAYPEPTLVYPSLPRNLPCLTPAHPSLPSLPEVSGGRLGLAWVLWARAWQGRSAQVTGSE</sequence>
<gene>
    <name evidence="2" type="ORF">E2C01_068054</name>
</gene>
<name>A0A5B7HWV7_PORTR</name>
<evidence type="ECO:0000313" key="2">
    <source>
        <dbReference type="EMBL" id="MPC73717.1"/>
    </source>
</evidence>
<evidence type="ECO:0000313" key="3">
    <source>
        <dbReference type="Proteomes" id="UP000324222"/>
    </source>
</evidence>
<organism evidence="2 3">
    <name type="scientific">Portunus trituberculatus</name>
    <name type="common">Swimming crab</name>
    <name type="synonym">Neptunus trituberculatus</name>
    <dbReference type="NCBI Taxonomy" id="210409"/>
    <lineage>
        <taxon>Eukaryota</taxon>
        <taxon>Metazoa</taxon>
        <taxon>Ecdysozoa</taxon>
        <taxon>Arthropoda</taxon>
        <taxon>Crustacea</taxon>
        <taxon>Multicrustacea</taxon>
        <taxon>Malacostraca</taxon>
        <taxon>Eumalacostraca</taxon>
        <taxon>Eucarida</taxon>
        <taxon>Decapoda</taxon>
        <taxon>Pleocyemata</taxon>
        <taxon>Brachyura</taxon>
        <taxon>Eubrachyura</taxon>
        <taxon>Portunoidea</taxon>
        <taxon>Portunidae</taxon>
        <taxon>Portuninae</taxon>
        <taxon>Portunus</taxon>
    </lineage>
</organism>
<evidence type="ECO:0000256" key="1">
    <source>
        <dbReference type="SAM" id="SignalP"/>
    </source>
</evidence>
<feature type="signal peptide" evidence="1">
    <location>
        <begin position="1"/>
        <end position="19"/>
    </location>
</feature>
<dbReference type="Proteomes" id="UP000324222">
    <property type="component" value="Unassembled WGS sequence"/>
</dbReference>
<dbReference type="EMBL" id="VSRR010037370">
    <property type="protein sequence ID" value="MPC73717.1"/>
    <property type="molecule type" value="Genomic_DNA"/>
</dbReference>
<keyword evidence="3" id="KW-1185">Reference proteome</keyword>
<accession>A0A5B7HWV7</accession>